<feature type="repeat" description="TPR" evidence="3">
    <location>
        <begin position="571"/>
        <end position="604"/>
    </location>
</feature>
<dbReference type="InterPro" id="IPR019734">
    <property type="entry name" value="TPR_rpt"/>
</dbReference>
<protein>
    <submittedName>
        <fullName evidence="4">Uncharacterized protein</fullName>
    </submittedName>
</protein>
<dbReference type="Pfam" id="PF13174">
    <property type="entry name" value="TPR_6"/>
    <property type="match status" value="1"/>
</dbReference>
<feature type="non-terminal residue" evidence="4">
    <location>
        <position position="1"/>
    </location>
</feature>
<evidence type="ECO:0000256" key="2">
    <source>
        <dbReference type="ARBA" id="ARBA00022803"/>
    </source>
</evidence>
<feature type="repeat" description="TPR" evidence="3">
    <location>
        <begin position="739"/>
        <end position="772"/>
    </location>
</feature>
<dbReference type="PROSITE" id="PS51996">
    <property type="entry name" value="TR_MART"/>
    <property type="match status" value="1"/>
</dbReference>
<dbReference type="SUPFAM" id="SSF48452">
    <property type="entry name" value="TPR-like"/>
    <property type="match status" value="2"/>
</dbReference>
<keyword evidence="1" id="KW-0677">Repeat</keyword>
<dbReference type="Gene3D" id="3.90.176.10">
    <property type="entry name" value="Toxin ADP-ribosyltransferase, Chain A, domain 1"/>
    <property type="match status" value="1"/>
</dbReference>
<evidence type="ECO:0000313" key="4">
    <source>
        <dbReference type="EMBL" id="CAF2127640.1"/>
    </source>
</evidence>
<dbReference type="Pfam" id="PF13424">
    <property type="entry name" value="TPR_12"/>
    <property type="match status" value="3"/>
</dbReference>
<sequence>NNRFTERNRCPADIEKNLEYITLIWLDENIDDSNESVQMQRLLYKMNNYVLLYTDPHLCIDYIKTIVDENIILIICASLHELVLPIIHSLNTVRAVFLTCNDHLKLTSVCSEYPKVAAICTDQQQLIKSIHGTIQSMSNQTMSFTLFDSNKQNSTRDSASILWYRLLIDILKTLPHTDQSKNEMLDKCAEFYRFNEAELQKIDMFRTSYTASKAIEWYTSECFLYKLLNKALRTEDIDLLYVFRFYIIDLYSQLELEHHKQFRINNNWDKLIVYRGQVISKDEFTRMKENPGMRISINSFMSTSEDINVALAFIAGIQDTNNWYPILCEIVVDYKLQNAIFADISKLSVMKHEKEILFGLGTVCRVISVIYDEALNLWKMIMEVTDDDLNNVEDFVNLKKNEMKSYSSTIVFGRLLFFELGQTEKAQNYFQRLLNSLPNDHEDTSSVYHNLGNIFRQKKEFNLALNYYMTAYNLRQKRFCRNHTQIASSLRNIGLTYQAKKDYDHALDYLTDALSIEQTVNSDDHENIAVTMEHIGNVYSSKKEYQLALTFLLNAYEMYHRILPNQHPDIAWAAGNIGVIFEEQGDYDSALHYYYHAWNIDENILNNDHQDLTIDFNRIVTCLIKKLDYTTALTFCNQKLADQNVKLPENHPRNGYTMKTIGCLFRHKKDFNQALHWYQKALYLFQRCLPQEQEPIIQCLIVISQLYYEYNVFHDALETRQRALSLQSKLYTSDHIDIASSLLCIGQLYRHTKNYDQAFVYFNQCLKIYQANYGEEHVDITHVRNEVELTASQMNEEAIVDDGVPL</sequence>
<feature type="repeat" description="TPR" evidence="3">
    <location>
        <begin position="487"/>
        <end position="520"/>
    </location>
</feature>
<dbReference type="Proteomes" id="UP000663824">
    <property type="component" value="Unassembled WGS sequence"/>
</dbReference>
<dbReference type="EMBL" id="CAJNRE010014419">
    <property type="protein sequence ID" value="CAF2127640.1"/>
    <property type="molecule type" value="Genomic_DNA"/>
</dbReference>
<reference evidence="4" key="1">
    <citation type="submission" date="2021-02" db="EMBL/GenBank/DDBJ databases">
        <authorList>
            <person name="Nowell W R."/>
        </authorList>
    </citation>
    <scope>NUCLEOTIDE SEQUENCE</scope>
</reference>
<accession>A0A816VQL7</accession>
<evidence type="ECO:0000256" key="3">
    <source>
        <dbReference type="PROSITE-ProRule" id="PRU00339"/>
    </source>
</evidence>
<dbReference type="InterPro" id="IPR011990">
    <property type="entry name" value="TPR-like_helical_dom_sf"/>
</dbReference>
<comment type="caution">
    <text evidence="4">The sequence shown here is derived from an EMBL/GenBank/DDBJ whole genome shotgun (WGS) entry which is preliminary data.</text>
</comment>
<dbReference type="Proteomes" id="UP000676336">
    <property type="component" value="Unassembled WGS sequence"/>
</dbReference>
<keyword evidence="2 3" id="KW-0802">TPR repeat</keyword>
<dbReference type="SUPFAM" id="SSF56399">
    <property type="entry name" value="ADP-ribosylation"/>
    <property type="match status" value="1"/>
</dbReference>
<proteinExistence type="predicted"/>
<name>A0A816VQL7_9BILA</name>
<evidence type="ECO:0000313" key="5">
    <source>
        <dbReference type="EMBL" id="CAF3871326.1"/>
    </source>
</evidence>
<dbReference type="Gene3D" id="1.25.40.10">
    <property type="entry name" value="Tetratricopeptide repeat domain"/>
    <property type="match status" value="3"/>
</dbReference>
<dbReference type="SMART" id="SM00028">
    <property type="entry name" value="TPR"/>
    <property type="match status" value="7"/>
</dbReference>
<dbReference type="PANTHER" id="PTHR45641">
    <property type="entry name" value="TETRATRICOPEPTIDE REPEAT PROTEIN (AFU_ORTHOLOGUE AFUA_6G03870)"/>
    <property type="match status" value="1"/>
</dbReference>
<feature type="repeat" description="TPR" evidence="3">
    <location>
        <begin position="445"/>
        <end position="478"/>
    </location>
</feature>
<dbReference type="AlphaFoldDB" id="A0A816VQL7"/>
<dbReference type="PANTHER" id="PTHR45641:SF19">
    <property type="entry name" value="NEPHROCYSTIN-3"/>
    <property type="match status" value="1"/>
</dbReference>
<dbReference type="EMBL" id="CAJOBI010001246">
    <property type="protein sequence ID" value="CAF3871326.1"/>
    <property type="molecule type" value="Genomic_DNA"/>
</dbReference>
<gene>
    <name evidence="4" type="ORF">MBJ925_LOCUS27032</name>
    <name evidence="5" type="ORF">SMN809_LOCUS5106</name>
</gene>
<organism evidence="4 6">
    <name type="scientific">Rotaria magnacalcarata</name>
    <dbReference type="NCBI Taxonomy" id="392030"/>
    <lineage>
        <taxon>Eukaryota</taxon>
        <taxon>Metazoa</taxon>
        <taxon>Spiralia</taxon>
        <taxon>Gnathifera</taxon>
        <taxon>Rotifera</taxon>
        <taxon>Eurotatoria</taxon>
        <taxon>Bdelloidea</taxon>
        <taxon>Philodinida</taxon>
        <taxon>Philodinidae</taxon>
        <taxon>Rotaria</taxon>
    </lineage>
</organism>
<evidence type="ECO:0000313" key="6">
    <source>
        <dbReference type="Proteomes" id="UP000663824"/>
    </source>
</evidence>
<dbReference type="PROSITE" id="PS50005">
    <property type="entry name" value="TPR"/>
    <property type="match status" value="4"/>
</dbReference>
<evidence type="ECO:0000256" key="1">
    <source>
        <dbReference type="ARBA" id="ARBA00022737"/>
    </source>
</evidence>